<organism evidence="5 6">
    <name type="scientific">Luminiphilus syltensis NOR5-1B</name>
    <dbReference type="NCBI Taxonomy" id="565045"/>
    <lineage>
        <taxon>Bacteria</taxon>
        <taxon>Pseudomonadati</taxon>
        <taxon>Pseudomonadota</taxon>
        <taxon>Gammaproteobacteria</taxon>
        <taxon>Cellvibrionales</taxon>
        <taxon>Halieaceae</taxon>
        <taxon>Luminiphilus</taxon>
    </lineage>
</organism>
<dbReference type="GO" id="GO:0031564">
    <property type="term" value="P:transcription antitermination"/>
    <property type="evidence" value="ECO:0007669"/>
    <property type="project" value="UniProtKB-KW"/>
</dbReference>
<dbReference type="SUPFAM" id="SSF82679">
    <property type="entry name" value="N-utilization substance G protein NusG, N-terminal domain"/>
    <property type="match status" value="1"/>
</dbReference>
<dbReference type="InterPro" id="IPR043425">
    <property type="entry name" value="NusG-like"/>
</dbReference>
<evidence type="ECO:0000256" key="2">
    <source>
        <dbReference type="ARBA" id="ARBA00023015"/>
    </source>
</evidence>
<proteinExistence type="predicted"/>
<dbReference type="OrthoDB" id="9790639at2"/>
<keyword evidence="6" id="KW-1185">Reference proteome</keyword>
<keyword evidence="3" id="KW-0804">Transcription</keyword>
<name>B8KUX9_9GAMM</name>
<dbReference type="PANTHER" id="PTHR30265">
    <property type="entry name" value="RHO-INTERACTING TRANSCRIPTION TERMINATION FACTOR NUSG"/>
    <property type="match status" value="1"/>
</dbReference>
<dbReference type="InterPro" id="IPR006645">
    <property type="entry name" value="NGN-like_dom"/>
</dbReference>
<protein>
    <submittedName>
        <fullName evidence="5">Transcription termination factor nusG domain protein</fullName>
    </submittedName>
</protein>
<dbReference type="eggNOG" id="COG0250">
    <property type="taxonomic scope" value="Bacteria"/>
</dbReference>
<evidence type="ECO:0000259" key="4">
    <source>
        <dbReference type="SMART" id="SM00738"/>
    </source>
</evidence>
<dbReference type="AlphaFoldDB" id="B8KUX9"/>
<dbReference type="InterPro" id="IPR036735">
    <property type="entry name" value="NGN_dom_sf"/>
</dbReference>
<keyword evidence="1" id="KW-0889">Transcription antitermination</keyword>
<evidence type="ECO:0000256" key="1">
    <source>
        <dbReference type="ARBA" id="ARBA00022814"/>
    </source>
</evidence>
<dbReference type="GO" id="GO:0005829">
    <property type="term" value="C:cytosol"/>
    <property type="evidence" value="ECO:0007669"/>
    <property type="project" value="TreeGrafter"/>
</dbReference>
<sequence>MGTDPAQEKSAINDGIAAAPRRWYVVASKPRSEGVAKSQLERQGFVTCAPRIKLRKRQRGKWQQVIEPLFPGYLFVALRLGVDDPAPIRSTLGCIGLVRMGREFVPVPEAVMQPLLSIGESPDASEAVFQPGQAVRFEAGPFEGLSGIFKMPKGQDRAEVLITLLGSSARWWFPARISTLRPSPHIAPVRWPVGSAGFCNRVTVNPLLGALCHQ</sequence>
<keyword evidence="2" id="KW-0805">Transcription regulation</keyword>
<reference evidence="6" key="1">
    <citation type="journal article" date="2013" name="BMC Microbiol.">
        <title>Taxonomy and evolution of bacteriochlorophyll a-containing members of the OM60/NOR5 clade of marine gammaproteobacteria: description of Luminiphilus syltensis gen. nov., sp. nov., reclassification of Haliea rubra as Pseudohaliea rubra gen. nov., comb. nov., and emendation of Chromatocurvus halotolerans.</title>
        <authorList>
            <person name="Spring S."/>
            <person name="Riedel T."/>
            <person name="Sproer C."/>
            <person name="Yan S."/>
            <person name="Harder J."/>
            <person name="Fuchs B.M."/>
        </authorList>
    </citation>
    <scope>NUCLEOTIDE SEQUENCE [LARGE SCALE GENOMIC DNA]</scope>
    <source>
        <strain evidence="6">NOR51-B</strain>
    </source>
</reference>
<feature type="domain" description="NusG-like N-terminal" evidence="4">
    <location>
        <begin position="20"/>
        <end position="119"/>
    </location>
</feature>
<dbReference type="EMBL" id="DS999411">
    <property type="protein sequence ID" value="EED36519.1"/>
    <property type="molecule type" value="Genomic_DNA"/>
</dbReference>
<dbReference type="SMART" id="SM00738">
    <property type="entry name" value="NGN"/>
    <property type="match status" value="1"/>
</dbReference>
<dbReference type="GO" id="GO:0006354">
    <property type="term" value="P:DNA-templated transcription elongation"/>
    <property type="evidence" value="ECO:0007669"/>
    <property type="project" value="InterPro"/>
</dbReference>
<gene>
    <name evidence="5" type="ORF">NOR51B_2471</name>
</gene>
<accession>B8KUX9</accession>
<dbReference type="Proteomes" id="UP000004699">
    <property type="component" value="Unassembled WGS sequence"/>
</dbReference>
<evidence type="ECO:0000256" key="3">
    <source>
        <dbReference type="ARBA" id="ARBA00023163"/>
    </source>
</evidence>
<dbReference type="PANTHER" id="PTHR30265:SF7">
    <property type="entry name" value="TRANSCRIPTION ANTITERMINATION PROTEIN RFAH"/>
    <property type="match status" value="1"/>
</dbReference>
<evidence type="ECO:0000313" key="6">
    <source>
        <dbReference type="Proteomes" id="UP000004699"/>
    </source>
</evidence>
<dbReference type="CDD" id="cd09892">
    <property type="entry name" value="NGN_SP_RfaH"/>
    <property type="match status" value="1"/>
</dbReference>
<dbReference type="HOGENOM" id="CLU_067287_5_0_6"/>
<evidence type="ECO:0000313" key="5">
    <source>
        <dbReference type="EMBL" id="EED36519.1"/>
    </source>
</evidence>
<dbReference type="Gene3D" id="3.30.70.940">
    <property type="entry name" value="NusG, N-terminal domain"/>
    <property type="match status" value="1"/>
</dbReference>
<dbReference type="Pfam" id="PF02357">
    <property type="entry name" value="NusG"/>
    <property type="match status" value="1"/>
</dbReference>
<dbReference type="RefSeq" id="WP_009021262.1">
    <property type="nucleotide sequence ID" value="NZ_DS999411.1"/>
</dbReference>
<dbReference type="STRING" id="565045.NOR51B_2471"/>